<evidence type="ECO:0000313" key="2">
    <source>
        <dbReference type="EMBL" id="TRZ40621.1"/>
    </source>
</evidence>
<evidence type="ECO:0000313" key="3">
    <source>
        <dbReference type="Proteomes" id="UP000319837"/>
    </source>
</evidence>
<dbReference type="InterPro" id="IPR000361">
    <property type="entry name" value="ATAP_core_dom"/>
</dbReference>
<feature type="domain" description="Core" evidence="1">
    <location>
        <begin position="2"/>
        <end position="101"/>
    </location>
</feature>
<reference evidence="3" key="1">
    <citation type="submission" date="2018-10" db="EMBL/GenBank/DDBJ databases">
        <title>FDA dAtabase for Regulatory Grade micrObial Sequences (FDA-ARGOS): Supporting development and validation of Infectious Disease Dx tests.</title>
        <authorList>
            <person name="Minogue T."/>
            <person name="Wolcott M."/>
            <person name="Wasieloski L."/>
            <person name="Aguilar W."/>
            <person name="Moore D."/>
            <person name="Tallon L."/>
            <person name="Sadzewicz L."/>
            <person name="Sengamalay N."/>
            <person name="Ott S."/>
            <person name="Godinez A."/>
            <person name="Nagaraj S."/>
            <person name="Vavikolanu K."/>
            <person name="Vyas G."/>
            <person name="Nadendla S."/>
            <person name="George J."/>
            <person name="Sichtig H."/>
        </authorList>
    </citation>
    <scope>NUCLEOTIDE SEQUENCE [LARGE SCALE GENOMIC DNA]</scope>
    <source>
        <strain evidence="3">FDAARGOS_343</strain>
    </source>
</reference>
<accession>A0A553SUF4</accession>
<dbReference type="RefSeq" id="WP_144457741.1">
    <property type="nucleotide sequence ID" value="NZ_RIBP01000001.1"/>
</dbReference>
<name>A0A553SUF4_NIACI</name>
<proteinExistence type="predicted"/>
<dbReference type="InterPro" id="IPR035903">
    <property type="entry name" value="HesB-like_dom_sf"/>
</dbReference>
<dbReference type="Pfam" id="PF01521">
    <property type="entry name" value="Fe-S_biosyn"/>
    <property type="match status" value="1"/>
</dbReference>
<evidence type="ECO:0000259" key="1">
    <source>
        <dbReference type="Pfam" id="PF01521"/>
    </source>
</evidence>
<organism evidence="2 3">
    <name type="scientific">Niallia circulans</name>
    <name type="common">Bacillus circulans</name>
    <dbReference type="NCBI Taxonomy" id="1397"/>
    <lineage>
        <taxon>Bacteria</taxon>
        <taxon>Bacillati</taxon>
        <taxon>Bacillota</taxon>
        <taxon>Bacilli</taxon>
        <taxon>Bacillales</taxon>
        <taxon>Bacillaceae</taxon>
        <taxon>Niallia</taxon>
    </lineage>
</organism>
<dbReference type="Gene3D" id="2.60.300.12">
    <property type="entry name" value="HesB-like domain"/>
    <property type="match status" value="1"/>
</dbReference>
<sequence length="107" mass="12272">MMKLTITDKAAEKLRSYDQPEDAAFKLTSVFSGGCSYTYNYDLAIDHKKEEDTKFEDNGIVLYLDKMTISHINEDLKLDYNEGQGFRLVGASQIYTFRLDVKNKVKA</sequence>
<dbReference type="AlphaFoldDB" id="A0A553SUF4"/>
<dbReference type="Proteomes" id="UP000319837">
    <property type="component" value="Unassembled WGS sequence"/>
</dbReference>
<gene>
    <name evidence="2" type="ORF">CEQ21_06900</name>
</gene>
<dbReference type="EMBL" id="RIBP01000001">
    <property type="protein sequence ID" value="TRZ40621.1"/>
    <property type="molecule type" value="Genomic_DNA"/>
</dbReference>
<dbReference type="SUPFAM" id="SSF89360">
    <property type="entry name" value="HesB-like domain"/>
    <property type="match status" value="1"/>
</dbReference>
<protein>
    <submittedName>
        <fullName evidence="2">Iron-sulfur cluster biosynthesis family protein</fullName>
    </submittedName>
</protein>
<comment type="caution">
    <text evidence="2">The sequence shown here is derived from an EMBL/GenBank/DDBJ whole genome shotgun (WGS) entry which is preliminary data.</text>
</comment>